<evidence type="ECO:0000256" key="1">
    <source>
        <dbReference type="SAM" id="Phobius"/>
    </source>
</evidence>
<keyword evidence="1" id="KW-1133">Transmembrane helix</keyword>
<gene>
    <name evidence="2" type="ORF">E6H05_13725</name>
</gene>
<reference evidence="2 3" key="1">
    <citation type="journal article" date="2019" name="Nat. Microbiol.">
        <title>Mediterranean grassland soil C-N compound turnover is dependent on rainfall and depth, and is mediated by genomically divergent microorganisms.</title>
        <authorList>
            <person name="Diamond S."/>
            <person name="Andeer P.F."/>
            <person name="Li Z."/>
            <person name="Crits-Christoph A."/>
            <person name="Burstein D."/>
            <person name="Anantharaman K."/>
            <person name="Lane K.R."/>
            <person name="Thomas B.C."/>
            <person name="Pan C."/>
            <person name="Northen T.R."/>
            <person name="Banfield J.F."/>
        </authorList>
    </citation>
    <scope>NUCLEOTIDE SEQUENCE [LARGE SCALE GENOMIC DNA]</scope>
    <source>
        <strain evidence="2">NP_8</strain>
    </source>
</reference>
<feature type="transmembrane region" description="Helical" evidence="1">
    <location>
        <begin position="214"/>
        <end position="233"/>
    </location>
</feature>
<protein>
    <submittedName>
        <fullName evidence="2">Uncharacterized protein</fullName>
    </submittedName>
</protein>
<accession>A0A537IGE1</accession>
<dbReference type="AlphaFoldDB" id="A0A537IGE1"/>
<evidence type="ECO:0000313" key="3">
    <source>
        <dbReference type="Proteomes" id="UP000318834"/>
    </source>
</evidence>
<name>A0A537IGE1_9BACT</name>
<organism evidence="2 3">
    <name type="scientific">Candidatus Segetimicrobium genomatis</name>
    <dbReference type="NCBI Taxonomy" id="2569760"/>
    <lineage>
        <taxon>Bacteria</taxon>
        <taxon>Bacillati</taxon>
        <taxon>Candidatus Sysuimicrobiota</taxon>
        <taxon>Candidatus Sysuimicrobiia</taxon>
        <taxon>Candidatus Sysuimicrobiales</taxon>
        <taxon>Candidatus Segetimicrobiaceae</taxon>
        <taxon>Candidatus Segetimicrobium</taxon>
    </lineage>
</organism>
<dbReference type="EMBL" id="VBAP01000150">
    <property type="protein sequence ID" value="TMI70338.1"/>
    <property type="molecule type" value="Genomic_DNA"/>
</dbReference>
<feature type="transmembrane region" description="Helical" evidence="1">
    <location>
        <begin position="171"/>
        <end position="194"/>
    </location>
</feature>
<dbReference type="Proteomes" id="UP000318834">
    <property type="component" value="Unassembled WGS sequence"/>
</dbReference>
<feature type="transmembrane region" description="Helical" evidence="1">
    <location>
        <begin position="43"/>
        <end position="66"/>
    </location>
</feature>
<sequence length="252" mass="26351">MPSRPILIHSAFAAVFAVIAIFAWATASGTTASWFSADLSSQAYAASLIGAVVVAIALATAAVSHLGRLEDARRSIALRIAEMPEADLLPTGEATLVTSEAIRMMPPSDEEVDDLLTTLATPVPGAPPGMEIEITGTLVEVSAALTAARTRKELMKALLIERARVEVAREAAAPSIAGPIVVALLFASAAGAMLPGSDAFAASHFQLNTALMLFLGYGWMFLVLWAVLALAMLTARSPLDGRDPVRSGKRRS</sequence>
<keyword evidence="1" id="KW-0812">Transmembrane</keyword>
<comment type="caution">
    <text evidence="2">The sequence shown here is derived from an EMBL/GenBank/DDBJ whole genome shotgun (WGS) entry which is preliminary data.</text>
</comment>
<proteinExistence type="predicted"/>
<evidence type="ECO:0000313" key="2">
    <source>
        <dbReference type="EMBL" id="TMI70338.1"/>
    </source>
</evidence>
<keyword evidence="1" id="KW-0472">Membrane</keyword>